<name>A0AA97A6Z7_9EURY</name>
<protein>
    <recommendedName>
        <fullName evidence="2">Inner membrane protein YgaP-like transmembrane domain-containing protein</fullName>
    </recommendedName>
</protein>
<keyword evidence="1" id="KW-1133">Transmembrane helix</keyword>
<evidence type="ECO:0000313" key="3">
    <source>
        <dbReference type="EMBL" id="WNY27788.1"/>
    </source>
</evidence>
<dbReference type="InterPro" id="IPR021309">
    <property type="entry name" value="YgaP-like_TM"/>
</dbReference>
<keyword evidence="1" id="KW-0812">Transmembrane</keyword>
<proteinExistence type="predicted"/>
<organism evidence="3 4">
    <name type="scientific">Methanolapillus ohkumae</name>
    <dbReference type="NCBI Taxonomy" id="3028298"/>
    <lineage>
        <taxon>Archaea</taxon>
        <taxon>Methanobacteriati</taxon>
        <taxon>Methanobacteriota</taxon>
        <taxon>Stenosarchaea group</taxon>
        <taxon>Methanomicrobia</taxon>
        <taxon>Methanosarcinales</taxon>
        <taxon>Methanosarcinaceae</taxon>
        <taxon>Methanolapillus</taxon>
    </lineage>
</organism>
<reference evidence="3 4" key="1">
    <citation type="submission" date="2023-07" db="EMBL/GenBank/DDBJ databases">
        <title>Closed genome sequence of Methanosarcinaceae archaeon Am2.</title>
        <authorList>
            <person name="Poehlein A."/>
            <person name="Protasov E."/>
            <person name="Platt K."/>
            <person name="Reeh H."/>
            <person name="Daniel R."/>
            <person name="Brune A."/>
        </authorList>
    </citation>
    <scope>NUCLEOTIDE SEQUENCE [LARGE SCALE GENOMIC DNA]</scope>
    <source>
        <strain evidence="3 4">Am2</strain>
    </source>
</reference>
<feature type="domain" description="Inner membrane protein YgaP-like transmembrane" evidence="2">
    <location>
        <begin position="27"/>
        <end position="91"/>
    </location>
</feature>
<sequence>MFWMIAEHLMGVKGLASLDEKIPFKFERNIGREDRVRRFLIGSVALIALIFVRRGFIFRYFLGLAALAGLVTAYTKFSPVYALIGENTTKKGKKKNK</sequence>
<dbReference type="Pfam" id="PF11127">
    <property type="entry name" value="YgaP-like_TM"/>
    <property type="match status" value="1"/>
</dbReference>
<dbReference type="AlphaFoldDB" id="A0AA97A6Z7"/>
<accession>A0AA97A6Z7</accession>
<dbReference type="RefSeq" id="WP_338097746.1">
    <property type="nucleotide sequence ID" value="NZ_CP131061.1"/>
</dbReference>
<feature type="transmembrane region" description="Helical" evidence="1">
    <location>
        <begin position="62"/>
        <end position="84"/>
    </location>
</feature>
<evidence type="ECO:0000259" key="2">
    <source>
        <dbReference type="Pfam" id="PF11127"/>
    </source>
</evidence>
<keyword evidence="4" id="KW-1185">Reference proteome</keyword>
<gene>
    <name evidence="3" type="ORF">MsAm2_16010</name>
</gene>
<dbReference type="GeneID" id="89229026"/>
<feature type="transmembrane region" description="Helical" evidence="1">
    <location>
        <begin position="39"/>
        <end position="56"/>
    </location>
</feature>
<keyword evidence="1" id="KW-0472">Membrane</keyword>
<dbReference type="EMBL" id="CP131061">
    <property type="protein sequence ID" value="WNY27788.1"/>
    <property type="molecule type" value="Genomic_DNA"/>
</dbReference>
<evidence type="ECO:0000313" key="4">
    <source>
        <dbReference type="Proteomes" id="UP001304970"/>
    </source>
</evidence>
<dbReference type="Proteomes" id="UP001304970">
    <property type="component" value="Chromosome"/>
</dbReference>
<evidence type="ECO:0000256" key="1">
    <source>
        <dbReference type="SAM" id="Phobius"/>
    </source>
</evidence>